<protein>
    <submittedName>
        <fullName evidence="1">Uncharacterized protein</fullName>
    </submittedName>
</protein>
<name>A0A699TQZ6_TANCI</name>
<reference evidence="1" key="1">
    <citation type="journal article" date="2019" name="Sci. Rep.">
        <title>Draft genome of Tanacetum cinerariifolium, the natural source of mosquito coil.</title>
        <authorList>
            <person name="Yamashiro T."/>
            <person name="Shiraishi A."/>
            <person name="Satake H."/>
            <person name="Nakayama K."/>
        </authorList>
    </citation>
    <scope>NUCLEOTIDE SEQUENCE</scope>
</reference>
<organism evidence="1">
    <name type="scientific">Tanacetum cinerariifolium</name>
    <name type="common">Dalmatian daisy</name>
    <name type="synonym">Chrysanthemum cinerariifolium</name>
    <dbReference type="NCBI Taxonomy" id="118510"/>
    <lineage>
        <taxon>Eukaryota</taxon>
        <taxon>Viridiplantae</taxon>
        <taxon>Streptophyta</taxon>
        <taxon>Embryophyta</taxon>
        <taxon>Tracheophyta</taxon>
        <taxon>Spermatophyta</taxon>
        <taxon>Magnoliopsida</taxon>
        <taxon>eudicotyledons</taxon>
        <taxon>Gunneridae</taxon>
        <taxon>Pentapetalae</taxon>
        <taxon>asterids</taxon>
        <taxon>campanulids</taxon>
        <taxon>Asterales</taxon>
        <taxon>Asteraceae</taxon>
        <taxon>Asteroideae</taxon>
        <taxon>Anthemideae</taxon>
        <taxon>Anthemidinae</taxon>
        <taxon>Tanacetum</taxon>
    </lineage>
</organism>
<comment type="caution">
    <text evidence="1">The sequence shown here is derived from an EMBL/GenBank/DDBJ whole genome shotgun (WGS) entry which is preliminary data.</text>
</comment>
<accession>A0A699TQZ6</accession>
<dbReference type="EMBL" id="BKCJ011270778">
    <property type="protein sequence ID" value="GFD13192.1"/>
    <property type="molecule type" value="Genomic_DNA"/>
</dbReference>
<feature type="non-terminal residue" evidence="1">
    <location>
        <position position="1"/>
    </location>
</feature>
<proteinExistence type="predicted"/>
<evidence type="ECO:0000313" key="1">
    <source>
        <dbReference type="EMBL" id="GFD13192.1"/>
    </source>
</evidence>
<dbReference type="AlphaFoldDB" id="A0A699TQZ6"/>
<gene>
    <name evidence="1" type="ORF">Tci_885161</name>
</gene>
<sequence>KCDELSGTFTRSKSQIYLHCNRFGCARPDSTRDRFIKGSVTTRADLLPKDVMLDVKVKDLRARSLFA</sequence>